<evidence type="ECO:0000256" key="1">
    <source>
        <dbReference type="SAM" id="MobiDB-lite"/>
    </source>
</evidence>
<dbReference type="Gramene" id="Kaladp0032s0223.1.v1.1">
    <property type="protein sequence ID" value="Kaladp0032s0223.1.v1.1.CDS.1"/>
    <property type="gene ID" value="Kaladp0032s0223.v1.1"/>
</dbReference>
<feature type="transmembrane region" description="Helical" evidence="2">
    <location>
        <begin position="245"/>
        <end position="262"/>
    </location>
</feature>
<evidence type="ECO:0000256" key="2">
    <source>
        <dbReference type="SAM" id="Phobius"/>
    </source>
</evidence>
<keyword evidence="2" id="KW-1133">Transmembrane helix</keyword>
<feature type="region of interest" description="Disordered" evidence="1">
    <location>
        <begin position="89"/>
        <end position="119"/>
    </location>
</feature>
<protein>
    <submittedName>
        <fullName evidence="3">Uncharacterized protein</fullName>
    </submittedName>
</protein>
<feature type="compositionally biased region" description="Low complexity" evidence="1">
    <location>
        <begin position="89"/>
        <end position="98"/>
    </location>
</feature>
<feature type="transmembrane region" description="Helical" evidence="2">
    <location>
        <begin position="182"/>
        <end position="202"/>
    </location>
</feature>
<dbReference type="Proteomes" id="UP000594263">
    <property type="component" value="Unplaced"/>
</dbReference>
<dbReference type="PANTHER" id="PTHR37222:SF1">
    <property type="entry name" value="OS02G0718000 PROTEIN"/>
    <property type="match status" value="1"/>
</dbReference>
<dbReference type="PANTHER" id="PTHR37222">
    <property type="entry name" value="OS02G0718000 PROTEIN"/>
    <property type="match status" value="1"/>
</dbReference>
<proteinExistence type="predicted"/>
<dbReference type="AlphaFoldDB" id="A0A7N0TBU4"/>
<dbReference type="EnsemblPlants" id="Kaladp0032s0223.1.v1.1">
    <property type="protein sequence ID" value="Kaladp0032s0223.1.v1.1.CDS.1"/>
    <property type="gene ID" value="Kaladp0032s0223.v1.1"/>
</dbReference>
<keyword evidence="2" id="KW-0472">Membrane</keyword>
<feature type="transmembrane region" description="Helical" evidence="2">
    <location>
        <begin position="157"/>
        <end position="176"/>
    </location>
</feature>
<keyword evidence="2" id="KW-0812">Transmembrane</keyword>
<evidence type="ECO:0000313" key="3">
    <source>
        <dbReference type="EnsemblPlants" id="Kaladp0032s0223.1.v1.1.CDS.1"/>
    </source>
</evidence>
<name>A0A7N0TBU4_KALFE</name>
<sequence length="267" mass="29728">MAASISRRLTREFLAHSPTLSRTYRACSQHHIIRSPNFSHSSSQSNQHFLLQNCVPFSVMDLKKQKNNYFSIDARKTSRLEITSPNRCSSIRHLSSSSPQPEPKTPESSNPYPSQNPEFKHQEIEGPTVERDLSPLANETRQVMEGLMKTMYSSSKALALLGLAQLGLGACLLYAVPSSLPVWQVSLQSAIAFGFPFSVAFVLRQGVKPMLFFKKMEEIGRLQILTLTLQIGKSLNVFFVRMRGVTYLCIAGISAGVLATVFDRLSS</sequence>
<evidence type="ECO:0000313" key="4">
    <source>
        <dbReference type="Proteomes" id="UP000594263"/>
    </source>
</evidence>
<dbReference type="OMA" id="PDEMRHQ"/>
<feature type="compositionally biased region" description="Polar residues" evidence="1">
    <location>
        <begin position="106"/>
        <end position="117"/>
    </location>
</feature>
<organism evidence="3 4">
    <name type="scientific">Kalanchoe fedtschenkoi</name>
    <name type="common">Lavender scallops</name>
    <name type="synonym">South American air plant</name>
    <dbReference type="NCBI Taxonomy" id="63787"/>
    <lineage>
        <taxon>Eukaryota</taxon>
        <taxon>Viridiplantae</taxon>
        <taxon>Streptophyta</taxon>
        <taxon>Embryophyta</taxon>
        <taxon>Tracheophyta</taxon>
        <taxon>Spermatophyta</taxon>
        <taxon>Magnoliopsida</taxon>
        <taxon>eudicotyledons</taxon>
        <taxon>Gunneridae</taxon>
        <taxon>Pentapetalae</taxon>
        <taxon>Saxifragales</taxon>
        <taxon>Crassulaceae</taxon>
        <taxon>Kalanchoe</taxon>
    </lineage>
</organism>
<reference evidence="3" key="1">
    <citation type="submission" date="2021-01" db="UniProtKB">
        <authorList>
            <consortium name="EnsemblPlants"/>
        </authorList>
    </citation>
    <scope>IDENTIFICATION</scope>
</reference>
<accession>A0A7N0TBU4</accession>
<keyword evidence="4" id="KW-1185">Reference proteome</keyword>